<evidence type="ECO:0000259" key="1">
    <source>
        <dbReference type="Pfam" id="PF04448"/>
    </source>
</evidence>
<evidence type="ECO:0000313" key="2">
    <source>
        <dbReference type="EMBL" id="DAE29738.1"/>
    </source>
</evidence>
<accession>A0A8S5RF43</accession>
<reference evidence="2" key="1">
    <citation type="journal article" date="2021" name="Proc. Natl. Acad. Sci. U.S.A.">
        <title>A Catalog of Tens of Thousands of Viruses from Human Metagenomes Reveals Hidden Associations with Chronic Diseases.</title>
        <authorList>
            <person name="Tisza M.J."/>
            <person name="Buck C.B."/>
        </authorList>
    </citation>
    <scope>NUCLEOTIDE SEQUENCE</scope>
    <source>
        <strain evidence="2">CtyMK1</strain>
    </source>
</reference>
<sequence length="116" mass="13112">MIDEKNLINRINEYIEEYSGVDENGYHNLKWCAMIEALEVIKQQPKIGEWIPCTERLPEPYESVLVTAKMVGDSYPLTYQGARCGSGNSFVLSGVGNPADYTITAWQPQPEPWKGE</sequence>
<proteinExistence type="predicted"/>
<protein>
    <recommendedName>
        <fullName evidence="1">DUF551 domain-containing protein</fullName>
    </recommendedName>
</protein>
<dbReference type="Pfam" id="PF04448">
    <property type="entry name" value="DUF551"/>
    <property type="match status" value="1"/>
</dbReference>
<dbReference type="InterPro" id="IPR007539">
    <property type="entry name" value="DUF551"/>
</dbReference>
<feature type="domain" description="DUF551" evidence="1">
    <location>
        <begin position="49"/>
        <end position="112"/>
    </location>
</feature>
<dbReference type="EMBL" id="BK059098">
    <property type="protein sequence ID" value="DAE29738.1"/>
    <property type="molecule type" value="Genomic_DNA"/>
</dbReference>
<organism evidence="2">
    <name type="scientific">virus sp. ctyMK1</name>
    <dbReference type="NCBI Taxonomy" id="2828002"/>
    <lineage>
        <taxon>Viruses</taxon>
    </lineage>
</organism>
<name>A0A8S5RF43_9VIRU</name>